<organism evidence="2 3">
    <name type="scientific">Mycobacterium decipiens</name>
    <dbReference type="NCBI Taxonomy" id="1430326"/>
    <lineage>
        <taxon>Bacteria</taxon>
        <taxon>Bacillati</taxon>
        <taxon>Actinomycetota</taxon>
        <taxon>Actinomycetes</taxon>
        <taxon>Mycobacteriales</taxon>
        <taxon>Mycobacteriaceae</taxon>
        <taxon>Mycobacterium</taxon>
    </lineage>
</organism>
<dbReference type="EMBL" id="NCXP01000030">
    <property type="protein sequence ID" value="OSC38954.1"/>
    <property type="molecule type" value="Genomic_DNA"/>
</dbReference>
<reference evidence="2 3" key="1">
    <citation type="submission" date="2017-04" db="EMBL/GenBank/DDBJ databases">
        <title>The new phylogeny of genus Mycobacterium.</title>
        <authorList>
            <person name="Tortoli E."/>
            <person name="Trovato A."/>
            <person name="Cirillo D.M."/>
        </authorList>
    </citation>
    <scope>NUCLEOTIDE SEQUENCE [LARGE SCALE GENOMIC DNA]</scope>
    <source>
        <strain evidence="2 3">TBL 1200985</strain>
    </source>
</reference>
<dbReference type="Gene3D" id="3.30.559.30">
    <property type="entry name" value="Nonribosomal peptide synthetase, condensation domain"/>
    <property type="match status" value="1"/>
</dbReference>
<evidence type="ECO:0000313" key="3">
    <source>
        <dbReference type="Proteomes" id="UP000193247"/>
    </source>
</evidence>
<keyword evidence="2" id="KW-0808">Transferase</keyword>
<keyword evidence="2" id="KW-0012">Acyltransferase</keyword>
<dbReference type="InterPro" id="IPR001242">
    <property type="entry name" value="Condensation_dom"/>
</dbReference>
<dbReference type="RefSeq" id="WP_085326803.1">
    <property type="nucleotide sequence ID" value="NZ_NCXP01000030.1"/>
</dbReference>
<dbReference type="Proteomes" id="UP000193247">
    <property type="component" value="Unassembled WGS sequence"/>
</dbReference>
<dbReference type="AlphaFoldDB" id="A0A1X2LSG7"/>
<dbReference type="GO" id="GO:0008610">
    <property type="term" value="P:lipid biosynthetic process"/>
    <property type="evidence" value="ECO:0007669"/>
    <property type="project" value="UniProtKB-ARBA"/>
</dbReference>
<accession>A0A1X2LSG7</accession>
<dbReference type="SUPFAM" id="SSF52777">
    <property type="entry name" value="CoA-dependent acyltransferases"/>
    <property type="match status" value="2"/>
</dbReference>
<dbReference type="Pfam" id="PF00668">
    <property type="entry name" value="Condensation"/>
    <property type="match status" value="1"/>
</dbReference>
<comment type="caution">
    <text evidence="2">The sequence shown here is derived from an EMBL/GenBank/DDBJ whole genome shotgun (WGS) entry which is preliminary data.</text>
</comment>
<dbReference type="GO" id="GO:0016746">
    <property type="term" value="F:acyltransferase activity"/>
    <property type="evidence" value="ECO:0007669"/>
    <property type="project" value="UniProtKB-KW"/>
</dbReference>
<dbReference type="InterPro" id="IPR023213">
    <property type="entry name" value="CAT-like_dom_sf"/>
</dbReference>
<feature type="domain" description="Condensation" evidence="1">
    <location>
        <begin position="66"/>
        <end position="363"/>
    </location>
</feature>
<name>A0A1X2LSG7_9MYCO</name>
<evidence type="ECO:0000313" key="2">
    <source>
        <dbReference type="EMBL" id="OSC38954.1"/>
    </source>
</evidence>
<sequence>MVALGTINDWLPPHGLVTTWMASPAARAAARSARRSQLAPSYQRARHLSSSYQSQVLNREQPRLMVVAWDLPGVCDIPAMTAAINLHVRRHDAYHDWFELDNEVFVRRTIDDPADIDLIPASFGYMSAQQLRAHALTTPATLNWDCFTFGIIQHPSYFTCYASVDQLHVDDISASLIFLDICGMYRGQPQVAALSRTASYRDYAARQRDKVASLTLSSPEIKDWIEFARATNGDWPGFPLPLGDTSASNRGDFLTVELLDAAETQAFDTACRAAGARFSGGVLACAALVERELTGTQTYHGFTPRDTRTPAIDTTTVGCFANLVPITVPIGGGSFPETARAAQHSYDTAKHLANVPFERVLELATPEQLGITVRRPPAMRVSFLDLRKIPDAAGWDKTNFGVYSDNLSNGGINLWINRHAEKTTMTISFPNNPDARMSVCRYTVTLIETFARVVKDTSAQVTAQADSSELSAS</sequence>
<proteinExistence type="predicted"/>
<dbReference type="STRING" id="1430326.B8W66_18945"/>
<protein>
    <submittedName>
        <fullName evidence="2">Acyltransferase</fullName>
    </submittedName>
</protein>
<dbReference type="Gene3D" id="3.30.559.10">
    <property type="entry name" value="Chloramphenicol acetyltransferase-like domain"/>
    <property type="match status" value="1"/>
</dbReference>
<evidence type="ECO:0000259" key="1">
    <source>
        <dbReference type="Pfam" id="PF00668"/>
    </source>
</evidence>
<keyword evidence="3" id="KW-1185">Reference proteome</keyword>
<gene>
    <name evidence="2" type="ORF">B8W66_18945</name>
</gene>
<dbReference type="OrthoDB" id="9123229at2"/>